<organism evidence="2 3">
    <name type="scientific">Photobacterium angustum</name>
    <dbReference type="NCBI Taxonomy" id="661"/>
    <lineage>
        <taxon>Bacteria</taxon>
        <taxon>Pseudomonadati</taxon>
        <taxon>Pseudomonadota</taxon>
        <taxon>Gammaproteobacteria</taxon>
        <taxon>Vibrionales</taxon>
        <taxon>Vibrionaceae</taxon>
        <taxon>Photobacterium</taxon>
    </lineage>
</organism>
<dbReference type="AlphaFoldDB" id="A0A2S7VAG6"/>
<dbReference type="EMBL" id="MSCJ01000004">
    <property type="protein sequence ID" value="PQJ58491.1"/>
    <property type="molecule type" value="Genomic_DNA"/>
</dbReference>
<geneLocation type="plasmid" evidence="2">
    <name>p1</name>
</geneLocation>
<sequence length="393" mass="44994">MKKAWWNGLAMWCGLATPAMGSIDSGYYDLSINSYWFAEPLVQRLPTGSQNSLYQFSYGFQGQADWQGEVSEIPWRVELFGNWDNQDPDRRYWDIREAHLTKIIDRFEFTAGIGREFWGVSESINVVNVINQADLAESFDGKTKLGQPMLKALYVADRVDLSLIYMPVFRERLYPLRPNAGLNISDDARYEDGKKQGGWAARAKFYANNSEWAIGAFAGTRRVPLLKVDPSTGTLLPYYIQTKNVLLDAVYVGDVVSPKLELKIGNELDSHFAALNVGIEYRPEWYLENFNDLTLISEYLYDSRDDTLENHGQNDLFLGMRSEIGIDGEVKALFSYDLSYASQYLELSFQYRINDYVRLMSKATTILKASIDDISLYPYRNEDFLHASVHVAF</sequence>
<proteinExistence type="predicted"/>
<dbReference type="Proteomes" id="UP000238730">
    <property type="component" value="Unassembled WGS sequence"/>
</dbReference>
<keyword evidence="1" id="KW-0732">Signal</keyword>
<dbReference type="OrthoDB" id="1188513at2"/>
<comment type="caution">
    <text evidence="2">The sequence shown here is derived from an EMBL/GenBank/DDBJ whole genome shotgun (WGS) entry which is preliminary data.</text>
</comment>
<accession>A0A2S7VAG6</accession>
<evidence type="ECO:0000313" key="3">
    <source>
        <dbReference type="Proteomes" id="UP000238730"/>
    </source>
</evidence>
<dbReference type="RefSeq" id="WP_105062751.1">
    <property type="nucleotide sequence ID" value="NZ_MSCJ01000004.1"/>
</dbReference>
<evidence type="ECO:0000313" key="2">
    <source>
        <dbReference type="EMBL" id="PQJ58491.1"/>
    </source>
</evidence>
<gene>
    <name evidence="2" type="ORF">BTO08_22285</name>
</gene>
<feature type="chain" id="PRO_5015653408" description="Porin" evidence="1">
    <location>
        <begin position="22"/>
        <end position="393"/>
    </location>
</feature>
<keyword evidence="2" id="KW-0614">Plasmid</keyword>
<feature type="signal peptide" evidence="1">
    <location>
        <begin position="1"/>
        <end position="21"/>
    </location>
</feature>
<protein>
    <recommendedName>
        <fullName evidence="4">Porin</fullName>
    </recommendedName>
</protein>
<evidence type="ECO:0000256" key="1">
    <source>
        <dbReference type="SAM" id="SignalP"/>
    </source>
</evidence>
<reference evidence="2 3" key="1">
    <citation type="submission" date="2016-12" db="EMBL/GenBank/DDBJ databases">
        <title>Diversity of luminous bacteria.</title>
        <authorList>
            <person name="Yoshizawa S."/>
            <person name="Kogure K."/>
        </authorList>
    </citation>
    <scope>NUCLEOTIDE SEQUENCE [LARGE SCALE GENOMIC DNA]</scope>
    <source>
        <strain evidence="2 3">LC1-200</strain>
        <plasmid evidence="2">p1</plasmid>
    </source>
</reference>
<evidence type="ECO:0008006" key="4">
    <source>
        <dbReference type="Google" id="ProtNLM"/>
    </source>
</evidence>
<name>A0A2S7VAG6_PHOAN</name>